<dbReference type="Proteomes" id="UP000286598">
    <property type="component" value="Unassembled WGS sequence"/>
</dbReference>
<sequence length="259" mass="30273">MVMLHIMLAHINTTVSVGQFRQVVVNVAAILEKKATVPAVMAHINTIRMVQTPQFWENESLDALESVRRELREIVHLLKEQRQNKKFVIDIEDEYTSSKAPVNVVIQTTYKQRVIDYLAENSNNETLRKIQNFEQLTAADIQELERIFFEELGTKDEYNALTEGHPYKNNVAAFIRVINGIDHKKALQIYQQFVDGYDLTSEQEQYLKNIIDYVSMNGDIETKNFMEYPLKQYNWRTIFGDHFVNLKDFIKQIHEVISA</sequence>
<dbReference type="OrthoDB" id="9758243at2"/>
<dbReference type="InterPro" id="IPR013670">
    <property type="entry name" value="EcoEI_R_C_dom"/>
</dbReference>
<dbReference type="GO" id="GO:0006304">
    <property type="term" value="P:DNA modification"/>
    <property type="evidence" value="ECO:0007669"/>
    <property type="project" value="InterPro"/>
</dbReference>
<accession>A0A415GSC1</accession>
<evidence type="ECO:0000313" key="2">
    <source>
        <dbReference type="EMBL" id="RHK53292.1"/>
    </source>
</evidence>
<proteinExistence type="predicted"/>
<organism evidence="2 3">
    <name type="scientific">Leyella stercorea</name>
    <dbReference type="NCBI Taxonomy" id="363265"/>
    <lineage>
        <taxon>Bacteria</taxon>
        <taxon>Pseudomonadati</taxon>
        <taxon>Bacteroidota</taxon>
        <taxon>Bacteroidia</taxon>
        <taxon>Bacteroidales</taxon>
        <taxon>Prevotellaceae</taxon>
        <taxon>Leyella</taxon>
    </lineage>
</organism>
<evidence type="ECO:0000259" key="1">
    <source>
        <dbReference type="Pfam" id="PF08463"/>
    </source>
</evidence>
<keyword evidence="3" id="KW-1185">Reference proteome</keyword>
<reference evidence="2 3" key="1">
    <citation type="submission" date="2018-08" db="EMBL/GenBank/DDBJ databases">
        <title>A genome reference for cultivated species of the human gut microbiota.</title>
        <authorList>
            <person name="Zou Y."/>
            <person name="Xue W."/>
            <person name="Luo G."/>
        </authorList>
    </citation>
    <scope>NUCLEOTIDE SEQUENCE [LARGE SCALE GENOMIC DNA]</scope>
    <source>
        <strain evidence="2 3">AF42-9</strain>
    </source>
</reference>
<protein>
    <recommendedName>
        <fullName evidence="1">EcoEI R protein C-terminal domain-containing protein</fullName>
    </recommendedName>
</protein>
<dbReference type="GO" id="GO:0003824">
    <property type="term" value="F:catalytic activity"/>
    <property type="evidence" value="ECO:0007669"/>
    <property type="project" value="InterPro"/>
</dbReference>
<name>A0A415GSC1_9BACT</name>
<comment type="caution">
    <text evidence="2">The sequence shown here is derived from an EMBL/GenBank/DDBJ whole genome shotgun (WGS) entry which is preliminary data.</text>
</comment>
<evidence type="ECO:0000313" key="3">
    <source>
        <dbReference type="Proteomes" id="UP000286598"/>
    </source>
</evidence>
<dbReference type="AlphaFoldDB" id="A0A415GSC1"/>
<dbReference type="GO" id="GO:0003677">
    <property type="term" value="F:DNA binding"/>
    <property type="evidence" value="ECO:0007669"/>
    <property type="project" value="InterPro"/>
</dbReference>
<gene>
    <name evidence="2" type="ORF">DW060_00210</name>
</gene>
<dbReference type="Pfam" id="PF08463">
    <property type="entry name" value="EcoEI_R_C"/>
    <property type="match status" value="1"/>
</dbReference>
<feature type="domain" description="EcoEI R protein C-terminal" evidence="1">
    <location>
        <begin position="109"/>
        <end position="257"/>
    </location>
</feature>
<dbReference type="EMBL" id="QRNO01000001">
    <property type="protein sequence ID" value="RHK53292.1"/>
    <property type="molecule type" value="Genomic_DNA"/>
</dbReference>